<comment type="caution">
    <text evidence="4">The sequence shown here is derived from an EMBL/GenBank/DDBJ whole genome shotgun (WGS) entry which is preliminary data.</text>
</comment>
<dbReference type="Gene3D" id="2.60.40.10">
    <property type="entry name" value="Immunoglobulins"/>
    <property type="match status" value="1"/>
</dbReference>
<evidence type="ECO:0000313" key="4">
    <source>
        <dbReference type="EMBL" id="KAF5909077.1"/>
    </source>
</evidence>
<proteinExistence type="predicted"/>
<dbReference type="InterPro" id="IPR013783">
    <property type="entry name" value="Ig-like_fold"/>
</dbReference>
<feature type="domain" description="Immunoglobulin-like beta-sandwich" evidence="3">
    <location>
        <begin position="35"/>
        <end position="104"/>
    </location>
</feature>
<name>A0A8J4X937_CLAMG</name>
<evidence type="ECO:0000313" key="5">
    <source>
        <dbReference type="Proteomes" id="UP000727407"/>
    </source>
</evidence>
<keyword evidence="1" id="KW-0393">Immunoglobulin domain</keyword>
<gene>
    <name evidence="4" type="ORF">DAT39_001181</name>
</gene>
<keyword evidence="5" id="KW-1185">Reference proteome</keyword>
<dbReference type="AlphaFoldDB" id="A0A8J4X937"/>
<feature type="signal peptide" evidence="2">
    <location>
        <begin position="1"/>
        <end position="25"/>
    </location>
</feature>
<dbReference type="EMBL" id="QNUK01000008">
    <property type="protein sequence ID" value="KAF5909077.1"/>
    <property type="molecule type" value="Genomic_DNA"/>
</dbReference>
<feature type="chain" id="PRO_5035295988" description="Immunoglobulin-like beta-sandwich domain-containing protein" evidence="2">
    <location>
        <begin position="26"/>
        <end position="138"/>
    </location>
</feature>
<dbReference type="SUPFAM" id="SSF48726">
    <property type="entry name" value="Immunoglobulin"/>
    <property type="match status" value="1"/>
</dbReference>
<dbReference type="Pfam" id="PF00047">
    <property type="entry name" value="ig"/>
    <property type="match status" value="1"/>
</dbReference>
<sequence length="138" mass="15393">TEVMAGIRLIYCVLIQGLLITTVHGQSTEIALNCPNQKVTVGETLFLNCSVTCEKCTPINCKWKNTNAVYFCSIEPNTTKSTSDRGFIFSYTIFNASKEHNGTFKFWIQMKTGANETKFNVTTVLSQPSYKDPLQSTS</sequence>
<evidence type="ECO:0000259" key="3">
    <source>
        <dbReference type="Pfam" id="PF00047"/>
    </source>
</evidence>
<reference evidence="4" key="1">
    <citation type="submission" date="2020-07" db="EMBL/GenBank/DDBJ databases">
        <title>Clarias magur genome sequencing, assembly and annotation.</title>
        <authorList>
            <person name="Kushwaha B."/>
            <person name="Kumar R."/>
            <person name="Das P."/>
            <person name="Joshi C.G."/>
            <person name="Kumar D."/>
            <person name="Nagpure N.S."/>
            <person name="Pandey M."/>
            <person name="Agarwal S."/>
            <person name="Srivastava S."/>
            <person name="Singh M."/>
            <person name="Sahoo L."/>
            <person name="Jayasankar P."/>
            <person name="Meher P.K."/>
            <person name="Koringa P.G."/>
            <person name="Iquebal M.A."/>
            <person name="Das S.P."/>
            <person name="Bit A."/>
            <person name="Patnaik S."/>
            <person name="Patel N."/>
            <person name="Shah T.M."/>
            <person name="Hinsu A."/>
            <person name="Jena J.K."/>
        </authorList>
    </citation>
    <scope>NUCLEOTIDE SEQUENCE</scope>
    <source>
        <strain evidence="4">CIFAMagur01</strain>
        <tissue evidence="4">Testis</tissue>
    </source>
</reference>
<accession>A0A8J4X937</accession>
<organism evidence="4 5">
    <name type="scientific">Clarias magur</name>
    <name type="common">Asian catfish</name>
    <name type="synonym">Macropteronotus magur</name>
    <dbReference type="NCBI Taxonomy" id="1594786"/>
    <lineage>
        <taxon>Eukaryota</taxon>
        <taxon>Metazoa</taxon>
        <taxon>Chordata</taxon>
        <taxon>Craniata</taxon>
        <taxon>Vertebrata</taxon>
        <taxon>Euteleostomi</taxon>
        <taxon>Actinopterygii</taxon>
        <taxon>Neopterygii</taxon>
        <taxon>Teleostei</taxon>
        <taxon>Ostariophysi</taxon>
        <taxon>Siluriformes</taxon>
        <taxon>Clariidae</taxon>
        <taxon>Clarias</taxon>
    </lineage>
</organism>
<dbReference type="Proteomes" id="UP000727407">
    <property type="component" value="Unassembled WGS sequence"/>
</dbReference>
<dbReference type="InterPro" id="IPR013151">
    <property type="entry name" value="Immunoglobulin_dom"/>
</dbReference>
<evidence type="ECO:0000256" key="2">
    <source>
        <dbReference type="SAM" id="SignalP"/>
    </source>
</evidence>
<feature type="non-terminal residue" evidence="4">
    <location>
        <position position="1"/>
    </location>
</feature>
<dbReference type="OrthoDB" id="8913845at2759"/>
<feature type="non-terminal residue" evidence="4">
    <location>
        <position position="138"/>
    </location>
</feature>
<evidence type="ECO:0000256" key="1">
    <source>
        <dbReference type="ARBA" id="ARBA00023319"/>
    </source>
</evidence>
<keyword evidence="2" id="KW-0732">Signal</keyword>
<protein>
    <recommendedName>
        <fullName evidence="3">Immunoglobulin-like beta-sandwich domain-containing protein</fullName>
    </recommendedName>
</protein>
<dbReference type="InterPro" id="IPR036179">
    <property type="entry name" value="Ig-like_dom_sf"/>
</dbReference>